<proteinExistence type="predicted"/>
<organism evidence="1 2">
    <name type="scientific">Marinithermofilum abyssi</name>
    <dbReference type="NCBI Taxonomy" id="1571185"/>
    <lineage>
        <taxon>Bacteria</taxon>
        <taxon>Bacillati</taxon>
        <taxon>Bacillota</taxon>
        <taxon>Bacilli</taxon>
        <taxon>Bacillales</taxon>
        <taxon>Thermoactinomycetaceae</taxon>
        <taxon>Marinithermofilum</taxon>
    </lineage>
</organism>
<name>A0A8J2VKB2_9BACL</name>
<accession>A0A8J2VKB2</accession>
<dbReference type="RefSeq" id="WP_188648951.1">
    <property type="nucleotide sequence ID" value="NZ_BMHQ01000015.1"/>
</dbReference>
<evidence type="ECO:0000313" key="2">
    <source>
        <dbReference type="Proteomes" id="UP000625210"/>
    </source>
</evidence>
<gene>
    <name evidence="1" type="ORF">GCM10011571_32640</name>
</gene>
<dbReference type="AlphaFoldDB" id="A0A8J2VKB2"/>
<evidence type="ECO:0000313" key="1">
    <source>
        <dbReference type="EMBL" id="GGE27962.1"/>
    </source>
</evidence>
<keyword evidence="2" id="KW-1185">Reference proteome</keyword>
<sequence>MRNRAELVEKLEHMHYNQTITFPAARSNFQVHIHRRIRNGELMWLVEVKDKEVYRSASVQQTVDYLLQLRPLTDYVNPMNRFVEEVQFDGIYNC</sequence>
<reference evidence="1" key="1">
    <citation type="journal article" date="2014" name="Int. J. Syst. Evol. Microbiol.">
        <title>Complete genome sequence of Corynebacterium casei LMG S-19264T (=DSM 44701T), isolated from a smear-ripened cheese.</title>
        <authorList>
            <consortium name="US DOE Joint Genome Institute (JGI-PGF)"/>
            <person name="Walter F."/>
            <person name="Albersmeier A."/>
            <person name="Kalinowski J."/>
            <person name="Ruckert C."/>
        </authorList>
    </citation>
    <scope>NUCLEOTIDE SEQUENCE</scope>
    <source>
        <strain evidence="1">CGMCC 1.15179</strain>
    </source>
</reference>
<reference evidence="1" key="2">
    <citation type="submission" date="2020-09" db="EMBL/GenBank/DDBJ databases">
        <authorList>
            <person name="Sun Q."/>
            <person name="Zhou Y."/>
        </authorList>
    </citation>
    <scope>NUCLEOTIDE SEQUENCE</scope>
    <source>
        <strain evidence="1">CGMCC 1.15179</strain>
    </source>
</reference>
<comment type="caution">
    <text evidence="1">The sequence shown here is derived from an EMBL/GenBank/DDBJ whole genome shotgun (WGS) entry which is preliminary data.</text>
</comment>
<dbReference type="EMBL" id="BMHQ01000015">
    <property type="protein sequence ID" value="GGE27962.1"/>
    <property type="molecule type" value="Genomic_DNA"/>
</dbReference>
<dbReference type="Proteomes" id="UP000625210">
    <property type="component" value="Unassembled WGS sequence"/>
</dbReference>
<protein>
    <submittedName>
        <fullName evidence="1">Uncharacterized protein</fullName>
    </submittedName>
</protein>